<dbReference type="EMBL" id="AP007255">
    <property type="protein sequence ID" value="BAE52702.1"/>
    <property type="molecule type" value="Genomic_DNA"/>
</dbReference>
<gene>
    <name evidence="2" type="ordered locus">amb3898</name>
</gene>
<evidence type="ECO:0000313" key="3">
    <source>
        <dbReference type="Proteomes" id="UP000007058"/>
    </source>
</evidence>
<evidence type="ECO:0000313" key="2">
    <source>
        <dbReference type="EMBL" id="BAE52702.1"/>
    </source>
</evidence>
<dbReference type="RefSeq" id="WP_011386252.1">
    <property type="nucleotide sequence ID" value="NC_007626.1"/>
</dbReference>
<keyword evidence="1" id="KW-0175">Coiled coil</keyword>
<dbReference type="KEGG" id="mag:amb3898"/>
<protein>
    <submittedName>
        <fullName evidence="2">Uncharacterized protein</fullName>
    </submittedName>
</protein>
<dbReference type="HOGENOM" id="CLU_1119110_0_0_5"/>
<dbReference type="AlphaFoldDB" id="Q2W0C3"/>
<organism evidence="2 3">
    <name type="scientific">Paramagnetospirillum magneticum (strain ATCC 700264 / AMB-1)</name>
    <name type="common">Magnetospirillum magneticum</name>
    <dbReference type="NCBI Taxonomy" id="342108"/>
    <lineage>
        <taxon>Bacteria</taxon>
        <taxon>Pseudomonadati</taxon>
        <taxon>Pseudomonadota</taxon>
        <taxon>Alphaproteobacteria</taxon>
        <taxon>Rhodospirillales</taxon>
        <taxon>Magnetospirillaceae</taxon>
        <taxon>Paramagnetospirillum</taxon>
    </lineage>
</organism>
<dbReference type="Proteomes" id="UP000007058">
    <property type="component" value="Chromosome"/>
</dbReference>
<keyword evidence="3" id="KW-1185">Reference proteome</keyword>
<feature type="coiled-coil region" evidence="1">
    <location>
        <begin position="143"/>
        <end position="170"/>
    </location>
</feature>
<proteinExistence type="predicted"/>
<accession>Q2W0C3</accession>
<reference evidence="2 3" key="1">
    <citation type="journal article" date="2005" name="DNA Res.">
        <title>Complete genome sequence of the facultative anaerobic magnetotactic bacterium Magnetospirillum sp. strain AMB-1.</title>
        <authorList>
            <person name="Matsunaga T."/>
            <person name="Okamura Y."/>
            <person name="Fukuda Y."/>
            <person name="Wahyudi A.T."/>
            <person name="Murase Y."/>
            <person name="Takeyama H."/>
        </authorList>
    </citation>
    <scope>NUCLEOTIDE SEQUENCE [LARGE SCALE GENOMIC DNA]</scope>
    <source>
        <strain evidence="3">ATCC 700264 / AMB-1</strain>
    </source>
</reference>
<evidence type="ECO:0000256" key="1">
    <source>
        <dbReference type="SAM" id="Coils"/>
    </source>
</evidence>
<name>Q2W0C3_PARM1</name>
<sequence>MPVWIETSWMYQRFGDQVKTRSSDSKSWKTGIWEENTWSPDYDALRSSLIKLQEYCNDNQFQIMSVLPLTEAHSYEFGQGEFVLWPGNASAGGWGVGQGWGVSQVVGFAALLQKVEDVSQEEFDRRTAEKKRQKDIERRNLEAKKLSADIETSIEEMRDLERDAADLRRKVGQPVTQKTGLLGGIKFIVDGRDFKSEAEAVDYRNQMAAKADALESSILTMKQNIEESRLKIKNLQAGPDAANTLDKP</sequence>